<evidence type="ECO:0000313" key="5">
    <source>
        <dbReference type="Proteomes" id="UP000313849"/>
    </source>
</evidence>
<dbReference type="OrthoDB" id="677607at2"/>
<reference evidence="4 5" key="1">
    <citation type="submission" date="2019-06" db="EMBL/GenBank/DDBJ databases">
        <title>Draft genome sequence of Miniimonas arenae KCTC 19750T isolated from sea sand.</title>
        <authorList>
            <person name="Park S.-J."/>
        </authorList>
    </citation>
    <scope>NUCLEOTIDE SEQUENCE [LARGE SCALE GENOMIC DNA]</scope>
    <source>
        <strain evidence="4 5">KCTC 19750</strain>
    </source>
</reference>
<accession>A0A5C5BFC0</accession>
<dbReference type="Proteomes" id="UP000313849">
    <property type="component" value="Unassembled WGS sequence"/>
</dbReference>
<evidence type="ECO:0000313" key="4">
    <source>
        <dbReference type="EMBL" id="TNU76290.1"/>
    </source>
</evidence>
<keyword evidence="2" id="KW-0472">Membrane</keyword>
<dbReference type="InterPro" id="IPR025642">
    <property type="entry name" value="DUF4342"/>
</dbReference>
<protein>
    <submittedName>
        <fullName evidence="4">DUF4342 domain-containing protein</fullName>
    </submittedName>
</protein>
<sequence>MSEHYGTDGQPQDGQPFGEQPTPPPFEPKTEQPFTEQPAEQPTDESTDKAGPTRTEQFTVSGEKLLGKVKELIAEGNVRRIILTTTSGNTLLEIPLNAGLAVTAVAAVFAPVLVAVGAVAALVTSVSVTVVREAPSAVAHDTVEDTPAA</sequence>
<dbReference type="AlphaFoldDB" id="A0A5C5BFC0"/>
<gene>
    <name evidence="4" type="ORF">FH969_04175</name>
</gene>
<feature type="transmembrane region" description="Helical" evidence="2">
    <location>
        <begin position="98"/>
        <end position="123"/>
    </location>
</feature>
<dbReference type="Pfam" id="PF14242">
    <property type="entry name" value="DUF4342"/>
    <property type="match status" value="1"/>
</dbReference>
<keyword evidence="5" id="KW-1185">Reference proteome</keyword>
<comment type="caution">
    <text evidence="4">The sequence shown here is derived from an EMBL/GenBank/DDBJ whole genome shotgun (WGS) entry which is preliminary data.</text>
</comment>
<feature type="region of interest" description="Disordered" evidence="1">
    <location>
        <begin position="1"/>
        <end position="61"/>
    </location>
</feature>
<feature type="domain" description="DUF4342" evidence="3">
    <location>
        <begin position="53"/>
        <end position="132"/>
    </location>
</feature>
<dbReference type="RefSeq" id="WP_139986248.1">
    <property type="nucleotide sequence ID" value="NZ_DAMDJA010000095.1"/>
</dbReference>
<dbReference type="EMBL" id="VENP01000009">
    <property type="protein sequence ID" value="TNU76290.1"/>
    <property type="molecule type" value="Genomic_DNA"/>
</dbReference>
<evidence type="ECO:0000256" key="2">
    <source>
        <dbReference type="SAM" id="Phobius"/>
    </source>
</evidence>
<proteinExistence type="predicted"/>
<name>A0A5C5BFC0_9MICO</name>
<keyword evidence="2" id="KW-1133">Transmembrane helix</keyword>
<organism evidence="4 5">
    <name type="scientific">Miniimonas arenae</name>
    <dbReference type="NCBI Taxonomy" id="676201"/>
    <lineage>
        <taxon>Bacteria</taxon>
        <taxon>Bacillati</taxon>
        <taxon>Actinomycetota</taxon>
        <taxon>Actinomycetes</taxon>
        <taxon>Micrococcales</taxon>
        <taxon>Beutenbergiaceae</taxon>
        <taxon>Miniimonas</taxon>
    </lineage>
</organism>
<evidence type="ECO:0000256" key="1">
    <source>
        <dbReference type="SAM" id="MobiDB-lite"/>
    </source>
</evidence>
<keyword evidence="2" id="KW-0812">Transmembrane</keyword>
<evidence type="ECO:0000259" key="3">
    <source>
        <dbReference type="Pfam" id="PF14242"/>
    </source>
</evidence>